<dbReference type="SUPFAM" id="SSF51445">
    <property type="entry name" value="(Trans)glycosidases"/>
    <property type="match status" value="1"/>
</dbReference>
<reference evidence="4 5" key="1">
    <citation type="journal article" date="2016" name="Front. Microbiol.">
        <title>Fuerstia marisgermanicae gen. nov., sp. nov., an Unusual Member of the Phylum Planctomycetes from the German Wadden Sea.</title>
        <authorList>
            <person name="Kohn T."/>
            <person name="Heuer A."/>
            <person name="Jogler M."/>
            <person name="Vollmers J."/>
            <person name="Boedeker C."/>
            <person name="Bunk B."/>
            <person name="Rast P."/>
            <person name="Borchert D."/>
            <person name="Glockner I."/>
            <person name="Freese H.M."/>
            <person name="Klenk H.P."/>
            <person name="Overmann J."/>
            <person name="Kaster A.K."/>
            <person name="Rohde M."/>
            <person name="Wiegand S."/>
            <person name="Jogler C."/>
        </authorList>
    </citation>
    <scope>NUCLEOTIDE SEQUENCE [LARGE SCALE GENOMIC DNA]</scope>
    <source>
        <strain evidence="4 5">NH11</strain>
    </source>
</reference>
<dbReference type="InterPro" id="IPR006047">
    <property type="entry name" value="GH13_cat_dom"/>
</dbReference>
<dbReference type="GO" id="GO:0031216">
    <property type="term" value="F:neopullulanase activity"/>
    <property type="evidence" value="ECO:0007669"/>
    <property type="project" value="UniProtKB-EC"/>
</dbReference>
<dbReference type="AlphaFoldDB" id="A0A1P8WEP5"/>
<proteinExistence type="predicted"/>
<dbReference type="RefSeq" id="WP_077024133.1">
    <property type="nucleotide sequence ID" value="NZ_CP017641.1"/>
</dbReference>
<sequence length="500" mass="55783">MPIHTPAWVRDAVFYQIFPDRFARSGRVPFDAPPEPWDSPPTTYGFKGGDLDGVTDRLDYLQDLGVTAIYFCPIFASAANHRYHTYDYMTVDPLLGGNDALRRLLDGAHERDMKIVLDGVFNHASRGFWQFQHVLENGAASPYREWFHFDPARLTHRKPFQPYPSEEAAAELRAGHGSLEAVGYAAWWNLPALPKFNTDCPAVREFLLSVAEYWVQFGIDGWRLDVPNEIDDDSFWGEFRQRVRAINPDTYIVGEVWGEASRWLQGDMWDAVMNYQITAACLGFFGGDKLDLEEARRPSSFSHVRAFSAQEFADQVARVTGMYDPEIVASQLNLLDSHDMPRFVTCCGGDKHALKMAWLFLCTSAGAPCIYYGDEVGVDGAHDPDCRKGFPQNEADWDTNLRDWYADCIALRKAHPATRSTNKTLLQAKDSAVAFLSKADGQNIVSAFNAGTREVLLDLQLPTAQPWNVLLATGPGLELKSTSNGVTLLLPGRSAVVAGA</sequence>
<dbReference type="STRING" id="1891926.Fuma_02132"/>
<dbReference type="CDD" id="cd11338">
    <property type="entry name" value="AmyAc_CMD"/>
    <property type="match status" value="1"/>
</dbReference>
<evidence type="ECO:0000313" key="5">
    <source>
        <dbReference type="Proteomes" id="UP000187735"/>
    </source>
</evidence>
<organism evidence="4 5">
    <name type="scientific">Fuerstiella marisgermanici</name>
    <dbReference type="NCBI Taxonomy" id="1891926"/>
    <lineage>
        <taxon>Bacteria</taxon>
        <taxon>Pseudomonadati</taxon>
        <taxon>Planctomycetota</taxon>
        <taxon>Planctomycetia</taxon>
        <taxon>Planctomycetales</taxon>
        <taxon>Planctomycetaceae</taxon>
        <taxon>Fuerstiella</taxon>
    </lineage>
</organism>
<keyword evidence="2 4" id="KW-0326">Glycosidase</keyword>
<dbReference type="EMBL" id="CP017641">
    <property type="protein sequence ID" value="APZ92521.1"/>
    <property type="molecule type" value="Genomic_DNA"/>
</dbReference>
<keyword evidence="1 4" id="KW-0378">Hydrolase</keyword>
<keyword evidence="5" id="KW-1185">Reference proteome</keyword>
<name>A0A1P8WEP5_9PLAN</name>
<feature type="domain" description="Glycosyl hydrolase family 13 catalytic" evidence="3">
    <location>
        <begin position="16"/>
        <end position="412"/>
    </location>
</feature>
<dbReference type="Gene3D" id="3.20.20.80">
    <property type="entry name" value="Glycosidases"/>
    <property type="match status" value="1"/>
</dbReference>
<evidence type="ECO:0000259" key="3">
    <source>
        <dbReference type="SMART" id="SM00642"/>
    </source>
</evidence>
<dbReference type="Pfam" id="PF00128">
    <property type="entry name" value="Alpha-amylase"/>
    <property type="match status" value="1"/>
</dbReference>
<dbReference type="GO" id="GO:0005975">
    <property type="term" value="P:carbohydrate metabolic process"/>
    <property type="evidence" value="ECO:0007669"/>
    <property type="project" value="InterPro"/>
</dbReference>
<dbReference type="EC" id="3.2.1.135" evidence="4"/>
<accession>A0A1P8WEP5</accession>
<evidence type="ECO:0000256" key="1">
    <source>
        <dbReference type="ARBA" id="ARBA00022801"/>
    </source>
</evidence>
<dbReference type="Proteomes" id="UP000187735">
    <property type="component" value="Chromosome"/>
</dbReference>
<dbReference type="PANTHER" id="PTHR10357">
    <property type="entry name" value="ALPHA-AMYLASE FAMILY MEMBER"/>
    <property type="match status" value="1"/>
</dbReference>
<dbReference type="PANTHER" id="PTHR10357:SF210">
    <property type="entry name" value="MALTODEXTRIN GLUCOSIDASE"/>
    <property type="match status" value="1"/>
</dbReference>
<dbReference type="InterPro" id="IPR017853">
    <property type="entry name" value="GH"/>
</dbReference>
<dbReference type="SMART" id="SM00642">
    <property type="entry name" value="Aamy"/>
    <property type="match status" value="1"/>
</dbReference>
<evidence type="ECO:0000256" key="2">
    <source>
        <dbReference type="ARBA" id="ARBA00023295"/>
    </source>
</evidence>
<gene>
    <name evidence="4" type="primary">nplT</name>
    <name evidence="4" type="ORF">Fuma_02132</name>
</gene>
<dbReference type="KEGG" id="fmr:Fuma_02132"/>
<evidence type="ECO:0000313" key="4">
    <source>
        <dbReference type="EMBL" id="APZ92521.1"/>
    </source>
</evidence>
<protein>
    <submittedName>
        <fullName evidence="4">Neopullulanase</fullName>
        <ecNumber evidence="4">3.2.1.135</ecNumber>
    </submittedName>
</protein>